<comment type="subcellular location">
    <subcellularLocation>
        <location evidence="1">Membrane</location>
        <topology evidence="1">Multi-pass membrane protein</topology>
    </subcellularLocation>
</comment>
<feature type="domain" description="Ion transport" evidence="7">
    <location>
        <begin position="32"/>
        <end position="210"/>
    </location>
</feature>
<comment type="caution">
    <text evidence="8">The sequence shown here is derived from an EMBL/GenBank/DDBJ whole genome shotgun (WGS) entry which is preliminary data.</text>
</comment>
<keyword evidence="2 6" id="KW-0812">Transmembrane</keyword>
<keyword evidence="3 6" id="KW-1133">Transmembrane helix</keyword>
<feature type="transmembrane region" description="Helical" evidence="6">
    <location>
        <begin position="201"/>
        <end position="223"/>
    </location>
</feature>
<dbReference type="Pfam" id="PF00520">
    <property type="entry name" value="Ion_trans"/>
    <property type="match status" value="1"/>
</dbReference>
<keyword evidence="5" id="KW-0406">Ion transport</keyword>
<feature type="transmembrane region" description="Helical" evidence="6">
    <location>
        <begin position="129"/>
        <end position="148"/>
    </location>
</feature>
<keyword evidence="5" id="KW-0407">Ion channel</keyword>
<protein>
    <recommendedName>
        <fullName evidence="7">Ion transport domain-containing protein</fullName>
    </recommendedName>
</protein>
<dbReference type="Proteomes" id="UP000287651">
    <property type="component" value="Unassembled WGS sequence"/>
</dbReference>
<evidence type="ECO:0000256" key="1">
    <source>
        <dbReference type="ARBA" id="ARBA00004141"/>
    </source>
</evidence>
<dbReference type="SUPFAM" id="SSF81324">
    <property type="entry name" value="Voltage-gated potassium channels"/>
    <property type="match status" value="1"/>
</dbReference>
<dbReference type="GO" id="GO:0016020">
    <property type="term" value="C:membrane"/>
    <property type="evidence" value="ECO:0007669"/>
    <property type="project" value="UniProtKB-SubCell"/>
</dbReference>
<name>A0A427AIC4_ENSVE</name>
<evidence type="ECO:0000256" key="6">
    <source>
        <dbReference type="SAM" id="Phobius"/>
    </source>
</evidence>
<evidence type="ECO:0000256" key="3">
    <source>
        <dbReference type="ARBA" id="ARBA00022989"/>
    </source>
</evidence>
<reference evidence="8 9" key="1">
    <citation type="journal article" date="2014" name="Agronomy (Basel)">
        <title>A Draft Genome Sequence for Ensete ventricosum, the Drought-Tolerant Tree Against Hunger.</title>
        <authorList>
            <person name="Harrison J."/>
            <person name="Moore K.A."/>
            <person name="Paszkiewicz K."/>
            <person name="Jones T."/>
            <person name="Grant M."/>
            <person name="Ambacheew D."/>
            <person name="Muzemil S."/>
            <person name="Studholme D.J."/>
        </authorList>
    </citation>
    <scope>NUCLEOTIDE SEQUENCE [LARGE SCALE GENOMIC DNA]</scope>
</reference>
<keyword evidence="5" id="KW-0813">Transport</keyword>
<accession>A0A427AIC4</accession>
<sequence>NFNTGRSIVFAEDHEPWRKCILDPGSDIALKWNRIFLISCLVALFIDPLYFYLPKVEAETSNKGTCMKMDENVSVAVTVFRTLADLFYILHMVIKFRTAYVAPSSRVFGRGKLVMDPKRIAMRYLKSDFIIDLAAALPLPQILIWSAITNSGADHNNNALALIVLVQYIPRLYLIFPLSFQIVKADGVVTKTAWAGAAYNLLLYMIASHVSPYFLLSVCHLYYP</sequence>
<organism evidence="8 9">
    <name type="scientific">Ensete ventricosum</name>
    <name type="common">Abyssinian banana</name>
    <name type="synonym">Musa ensete</name>
    <dbReference type="NCBI Taxonomy" id="4639"/>
    <lineage>
        <taxon>Eukaryota</taxon>
        <taxon>Viridiplantae</taxon>
        <taxon>Streptophyta</taxon>
        <taxon>Embryophyta</taxon>
        <taxon>Tracheophyta</taxon>
        <taxon>Spermatophyta</taxon>
        <taxon>Magnoliopsida</taxon>
        <taxon>Liliopsida</taxon>
        <taxon>Zingiberales</taxon>
        <taxon>Musaceae</taxon>
        <taxon>Ensete</taxon>
    </lineage>
</organism>
<dbReference type="EMBL" id="AMZH03002333">
    <property type="protein sequence ID" value="RRT75946.1"/>
    <property type="molecule type" value="Genomic_DNA"/>
</dbReference>
<evidence type="ECO:0000259" key="7">
    <source>
        <dbReference type="Pfam" id="PF00520"/>
    </source>
</evidence>
<dbReference type="AlphaFoldDB" id="A0A427AIC4"/>
<feature type="non-terminal residue" evidence="8">
    <location>
        <position position="1"/>
    </location>
</feature>
<keyword evidence="4 6" id="KW-0472">Membrane</keyword>
<evidence type="ECO:0000256" key="4">
    <source>
        <dbReference type="ARBA" id="ARBA00023136"/>
    </source>
</evidence>
<feature type="transmembrane region" description="Helical" evidence="6">
    <location>
        <begin position="160"/>
        <end position="180"/>
    </location>
</feature>
<feature type="transmembrane region" description="Helical" evidence="6">
    <location>
        <begin position="73"/>
        <end position="94"/>
    </location>
</feature>
<dbReference type="GO" id="GO:0005216">
    <property type="term" value="F:monoatomic ion channel activity"/>
    <property type="evidence" value="ECO:0007669"/>
    <property type="project" value="InterPro"/>
</dbReference>
<dbReference type="PANTHER" id="PTHR45651:SF9">
    <property type="entry name" value="CYCLIC NUCLEOTIDE-GATED ION CHANNEL 14-RELATED"/>
    <property type="match status" value="1"/>
</dbReference>
<dbReference type="InterPro" id="IPR005821">
    <property type="entry name" value="Ion_trans_dom"/>
</dbReference>
<proteinExistence type="predicted"/>
<evidence type="ECO:0000256" key="5">
    <source>
        <dbReference type="ARBA" id="ARBA00023303"/>
    </source>
</evidence>
<feature type="transmembrane region" description="Helical" evidence="6">
    <location>
        <begin position="35"/>
        <end position="53"/>
    </location>
</feature>
<gene>
    <name evidence="8" type="ORF">B296_00005467</name>
</gene>
<evidence type="ECO:0000256" key="2">
    <source>
        <dbReference type="ARBA" id="ARBA00022692"/>
    </source>
</evidence>
<dbReference type="PANTHER" id="PTHR45651">
    <property type="entry name" value="CYCLIC NUCLEOTIDE-GATED ION CHANNEL 15-RELATED-RELATED"/>
    <property type="match status" value="1"/>
</dbReference>
<evidence type="ECO:0000313" key="9">
    <source>
        <dbReference type="Proteomes" id="UP000287651"/>
    </source>
</evidence>
<evidence type="ECO:0000313" key="8">
    <source>
        <dbReference type="EMBL" id="RRT75946.1"/>
    </source>
</evidence>